<keyword evidence="3" id="KW-1003">Cell membrane</keyword>
<dbReference type="Pfam" id="PF21770">
    <property type="entry name" value="MgtC_SapB_C"/>
    <property type="match status" value="1"/>
</dbReference>
<keyword evidence="5 7" id="KW-1133">Transmembrane helix</keyword>
<comment type="caution">
    <text evidence="10">The sequence shown here is derived from an EMBL/GenBank/DDBJ whole genome shotgun (WGS) entry which is preliminary data.</text>
</comment>
<organism evidence="10 11">
    <name type="scientific">Sulfoacidibacillus ferrooxidans</name>
    <dbReference type="NCBI Taxonomy" id="2005001"/>
    <lineage>
        <taxon>Bacteria</taxon>
        <taxon>Bacillati</taxon>
        <taxon>Bacillota</taxon>
        <taxon>Bacilli</taxon>
        <taxon>Bacillales</taxon>
        <taxon>Alicyclobacillaceae</taxon>
        <taxon>Sulfoacidibacillus</taxon>
    </lineage>
</organism>
<feature type="transmembrane region" description="Helical" evidence="7">
    <location>
        <begin position="6"/>
        <end position="27"/>
    </location>
</feature>
<dbReference type="Pfam" id="PF02308">
    <property type="entry name" value="MgtC"/>
    <property type="match status" value="1"/>
</dbReference>
<evidence type="ECO:0000313" key="10">
    <source>
        <dbReference type="EMBL" id="MCI0183060.1"/>
    </source>
</evidence>
<keyword evidence="11" id="KW-1185">Reference proteome</keyword>
<dbReference type="InterPro" id="IPR049177">
    <property type="entry name" value="MgtC_SapB_SrpB_YhiD_N"/>
</dbReference>
<evidence type="ECO:0000313" key="11">
    <source>
        <dbReference type="Proteomes" id="UP001139263"/>
    </source>
</evidence>
<dbReference type="Gene3D" id="3.30.70.260">
    <property type="match status" value="1"/>
</dbReference>
<dbReference type="PANTHER" id="PTHR33778:SF3">
    <property type="entry name" value="PROTEIN MGTC"/>
    <property type="match status" value="1"/>
</dbReference>
<evidence type="ECO:0000256" key="5">
    <source>
        <dbReference type="ARBA" id="ARBA00022989"/>
    </source>
</evidence>
<dbReference type="AlphaFoldDB" id="A0A9X1V898"/>
<feature type="domain" description="MgtC/SapB/SrpB/YhiD N-terminal" evidence="8">
    <location>
        <begin position="18"/>
        <end position="139"/>
    </location>
</feature>
<dbReference type="InterPro" id="IPR048640">
    <property type="entry name" value="MgtC-like_C"/>
</dbReference>
<keyword evidence="4 7" id="KW-0812">Transmembrane</keyword>
<proteinExistence type="inferred from homology"/>
<evidence type="ECO:0000256" key="1">
    <source>
        <dbReference type="ARBA" id="ARBA00004651"/>
    </source>
</evidence>
<keyword evidence="6 7" id="KW-0472">Membrane</keyword>
<evidence type="ECO:0000256" key="3">
    <source>
        <dbReference type="ARBA" id="ARBA00022475"/>
    </source>
</evidence>
<feature type="transmembrane region" description="Helical" evidence="7">
    <location>
        <begin position="39"/>
        <end position="60"/>
    </location>
</feature>
<evidence type="ECO:0000259" key="8">
    <source>
        <dbReference type="Pfam" id="PF02308"/>
    </source>
</evidence>
<evidence type="ECO:0000256" key="2">
    <source>
        <dbReference type="ARBA" id="ARBA00009298"/>
    </source>
</evidence>
<dbReference type="RefSeq" id="WP_241712833.1">
    <property type="nucleotide sequence ID" value="NZ_JALBUF010000003.1"/>
</dbReference>
<reference evidence="10" key="1">
    <citation type="submission" date="2022-03" db="EMBL/GenBank/DDBJ databases">
        <title>Draft Genome Sequence of Firmicute Strain S0AB, a Heterotrophic Iron/Sulfur-Oxidizing Extreme Acidophile.</title>
        <authorList>
            <person name="Vergara E."/>
            <person name="Pakostova E."/>
            <person name="Johnson D.B."/>
            <person name="Holmes D.S."/>
        </authorList>
    </citation>
    <scope>NUCLEOTIDE SEQUENCE</scope>
    <source>
        <strain evidence="10">S0AB</strain>
    </source>
</reference>
<comment type="subcellular location">
    <subcellularLocation>
        <location evidence="1">Cell membrane</location>
        <topology evidence="1">Multi-pass membrane protein</topology>
    </subcellularLocation>
</comment>
<feature type="transmembrane region" description="Helical" evidence="7">
    <location>
        <begin position="72"/>
        <end position="88"/>
    </location>
</feature>
<feature type="domain" description="MgtC-like C-terminal" evidence="9">
    <location>
        <begin position="157"/>
        <end position="235"/>
    </location>
</feature>
<dbReference type="InterPro" id="IPR003416">
    <property type="entry name" value="MgtC/SapB/SrpB/YhiD_fam"/>
</dbReference>
<dbReference type="EMBL" id="JALBUF010000003">
    <property type="protein sequence ID" value="MCI0183060.1"/>
    <property type="molecule type" value="Genomic_DNA"/>
</dbReference>
<dbReference type="Proteomes" id="UP001139263">
    <property type="component" value="Unassembled WGS sequence"/>
</dbReference>
<dbReference type="PANTHER" id="PTHR33778">
    <property type="entry name" value="PROTEIN MGTC"/>
    <property type="match status" value="1"/>
</dbReference>
<dbReference type="GO" id="GO:0005886">
    <property type="term" value="C:plasma membrane"/>
    <property type="evidence" value="ECO:0007669"/>
    <property type="project" value="UniProtKB-SubCell"/>
</dbReference>
<name>A0A9X1V898_9BACL</name>
<dbReference type="PRINTS" id="PR01837">
    <property type="entry name" value="MGTCSAPBPROT"/>
</dbReference>
<evidence type="ECO:0000256" key="7">
    <source>
        <dbReference type="SAM" id="Phobius"/>
    </source>
</evidence>
<evidence type="ECO:0000259" key="9">
    <source>
        <dbReference type="Pfam" id="PF21770"/>
    </source>
</evidence>
<evidence type="ECO:0000256" key="4">
    <source>
        <dbReference type="ARBA" id="ARBA00022692"/>
    </source>
</evidence>
<comment type="similarity">
    <text evidence="2">Belongs to the MgtC/SapB family.</text>
</comment>
<sequence>MTYVPDVSIGAFLLATSLALILGAVIGAERQWRQRTAGLRTNALVSLGAALFVAVAVRISGPPGYDPTRIDAYIISGMGFLGAGIIMRDGVNIRGINTAATMWCSAAVGVLAGNHFYLEAIAATGFVVIGNTLLRPLARVMDHHPMGQESAEVVSAFRFRLVSKSSEEAHVRLLLAQSLSAPGLHLRSLRSEHLEDGMDHVQVEADIERSGTDNVSMEQLVSRLSLEPSVTAVSWTAVDS</sequence>
<gene>
    <name evidence="10" type="primary">mgtC</name>
    <name evidence="10" type="ORF">MM817_01330</name>
</gene>
<protein>
    <submittedName>
        <fullName evidence="10">Protein MgtC</fullName>
    </submittedName>
</protein>
<accession>A0A9X1V898</accession>
<evidence type="ECO:0000256" key="6">
    <source>
        <dbReference type="ARBA" id="ARBA00023136"/>
    </source>
</evidence>